<feature type="domain" description="Phosphagen kinase N-terminal" evidence="9">
    <location>
        <begin position="1"/>
        <end position="34"/>
    </location>
</feature>
<feature type="binding site" evidence="7">
    <location>
        <begin position="422"/>
        <end position="426"/>
    </location>
    <ligand>
        <name>ATP</name>
        <dbReference type="ChEBI" id="CHEBI:30616"/>
    </ligand>
</feature>
<feature type="domain" description="Phosphagen kinase C-terminal" evidence="10">
    <location>
        <begin position="419"/>
        <end position="657"/>
    </location>
</feature>
<evidence type="ECO:0000256" key="6">
    <source>
        <dbReference type="PROSITE-ProRule" id="PRU00842"/>
    </source>
</evidence>
<keyword evidence="5 7" id="KW-0067">ATP-binding</keyword>
<feature type="binding site" evidence="7">
    <location>
        <begin position="254"/>
        <end position="259"/>
    </location>
    <ligand>
        <name>ATP</name>
        <dbReference type="ChEBI" id="CHEBI:30616"/>
    </ligand>
</feature>
<dbReference type="Gene3D" id="1.10.135.10">
    <property type="entry name" value="ATP:guanido phosphotransferase, N-terminal domain"/>
    <property type="match status" value="2"/>
</dbReference>
<feature type="binding site" evidence="7">
    <location>
        <begin position="226"/>
        <end position="230"/>
    </location>
    <ligand>
        <name>ATP</name>
        <dbReference type="ChEBI" id="CHEBI:30616"/>
    </ligand>
</feature>
<dbReference type="Pfam" id="PF00217">
    <property type="entry name" value="ATP-gua_Ptrans"/>
    <property type="match status" value="2"/>
</dbReference>
<feature type="domain" description="Phosphagen kinase N-terminal" evidence="9">
    <location>
        <begin position="307"/>
        <end position="388"/>
    </location>
</feature>
<evidence type="ECO:0000256" key="5">
    <source>
        <dbReference type="ARBA" id="ARBA00022840"/>
    </source>
</evidence>
<dbReference type="EMBL" id="JACVVK020000082">
    <property type="protein sequence ID" value="KAK7494590.1"/>
    <property type="molecule type" value="Genomic_DNA"/>
</dbReference>
<feature type="binding site" evidence="7">
    <location>
        <position position="175"/>
    </location>
    <ligand>
        <name>ATP</name>
        <dbReference type="ChEBI" id="CHEBI:30616"/>
    </ligand>
</feature>
<dbReference type="SUPFAM" id="SSF48034">
    <property type="entry name" value="Guanido kinase N-terminal domain"/>
    <property type="match status" value="2"/>
</dbReference>
<evidence type="ECO:0000256" key="3">
    <source>
        <dbReference type="ARBA" id="ARBA00022741"/>
    </source>
</evidence>
<dbReference type="InterPro" id="IPR022413">
    <property type="entry name" value="ATP-guanido_PTrfase_N"/>
</dbReference>
<reference evidence="11 12" key="1">
    <citation type="journal article" date="2023" name="Sci. Data">
        <title>Genome assembly of the Korean intertidal mud-creeper Batillaria attramentaria.</title>
        <authorList>
            <person name="Patra A.K."/>
            <person name="Ho P.T."/>
            <person name="Jun S."/>
            <person name="Lee S.J."/>
            <person name="Kim Y."/>
            <person name="Won Y.J."/>
        </authorList>
    </citation>
    <scope>NUCLEOTIDE SEQUENCE [LARGE SCALE GENOMIC DNA]</scope>
    <source>
        <strain evidence="11">Wonlab-2016</strain>
    </source>
</reference>
<evidence type="ECO:0000256" key="1">
    <source>
        <dbReference type="ARBA" id="ARBA00006798"/>
    </source>
</evidence>
<dbReference type="GO" id="GO:0005524">
    <property type="term" value="F:ATP binding"/>
    <property type="evidence" value="ECO:0007669"/>
    <property type="project" value="UniProtKB-UniRule"/>
</dbReference>
<comment type="similarity">
    <text evidence="1 6 8">Belongs to the ATP:guanido phosphotransferase family.</text>
</comment>
<keyword evidence="4 7" id="KW-0418">Kinase</keyword>
<dbReference type="Pfam" id="PF02807">
    <property type="entry name" value="ATP-gua_PtransN"/>
    <property type="match status" value="2"/>
</dbReference>
<dbReference type="Gene3D" id="3.30.590.10">
    <property type="entry name" value="Glutamine synthetase/guanido kinase, catalytic domain"/>
    <property type="match status" value="2"/>
</dbReference>
<feature type="binding site" evidence="7">
    <location>
        <position position="486"/>
    </location>
    <ligand>
        <name>ATP</name>
        <dbReference type="ChEBI" id="CHEBI:30616"/>
    </ligand>
</feature>
<dbReference type="PROSITE" id="PS51509">
    <property type="entry name" value="PHOSPHAGEN_KINASE_N"/>
    <property type="match status" value="2"/>
</dbReference>
<dbReference type="PROSITE" id="PS00112">
    <property type="entry name" value="PHOSPHAGEN_KINASE"/>
    <property type="match status" value="2"/>
</dbReference>
<evidence type="ECO:0000256" key="7">
    <source>
        <dbReference type="PROSITE-ProRule" id="PRU00843"/>
    </source>
</evidence>
<protein>
    <recommendedName>
        <fullName evidence="13">Arginine kinase</fullName>
    </recommendedName>
</protein>
<evidence type="ECO:0000256" key="4">
    <source>
        <dbReference type="ARBA" id="ARBA00022777"/>
    </source>
</evidence>
<feature type="binding site" evidence="7">
    <location>
        <begin position="68"/>
        <end position="72"/>
    </location>
    <ligand>
        <name>ATP</name>
        <dbReference type="ChEBI" id="CHEBI:30616"/>
    </ligand>
</feature>
<dbReference type="PROSITE" id="PS51510">
    <property type="entry name" value="PHOSPHAGEN_KINASE_C"/>
    <property type="match status" value="2"/>
</dbReference>
<dbReference type="GO" id="GO:0004054">
    <property type="term" value="F:arginine kinase activity"/>
    <property type="evidence" value="ECO:0007669"/>
    <property type="project" value="UniProtKB-ARBA"/>
</dbReference>
<dbReference type="SUPFAM" id="SSF55931">
    <property type="entry name" value="Glutamine synthetase/guanido kinase"/>
    <property type="match status" value="2"/>
</dbReference>
<sequence length="668" mass="75827">CENLDSGVGIYACDPDAYTVFAEVFDPVIRDYHRISEKKKIHHPALDFGNLEKAKFEDLDPSGEFILSTRVRVARSHAGFGFPPVLTKEQREEMEQLTVEALTTLLDDLQGKYYALADMDRDTQDRLTNDHFLFNDTDRFLKSAGGYNDWPAGRGIYYNEAKTFLVWVNEEDHLRIISMQKGGDLGSVYGRLVKAVKALGEKLSFAHDDRLGFLTFCPTNLGTTLRASVHIKIPNLAMQEDFKAVCDKYHLQARGVHGEHTAGEDGVYDISNKRRLGLTEIAAVTEMYNGIRELIKAEKNLAWRPETLDDILQHLHNNKHHKMLVRKFLAREIVNRLKPMKTSSATLADCLRSGAWNLDSHIGIYAVDPECYSVYADIFDQVVHDYHMLASHEDIMQPEINYGNLEKLKLPDLDPEGSIVLSTRIRASRNLEDYGFAPFCSTEDRLAAERKVVEVLNSLTDPELKGTYHPLTSMDQETKEKLINEHVLFRLENRFRRAVSPASEEPEGRGVFYNEDKTFVVWVNEEDHVKIISMQKGGDVGAVYTRLVKGIKALEDRLFFLRDERMGFQTFCPSNVGTGLRASILVTIPRLSARKDFKSLCEKRKLQARGQYGERTEEGAGGVYDISNKRRLGIKEISQINEAYKGMKEIIKMEKDLAAGKSISCTIL</sequence>
<dbReference type="InterPro" id="IPR036802">
    <property type="entry name" value="ATP-guanido_PTrfase_N_sf"/>
</dbReference>
<evidence type="ECO:0008006" key="13">
    <source>
        <dbReference type="Google" id="ProtNLM"/>
    </source>
</evidence>
<feature type="binding site" evidence="7">
    <location>
        <begin position="609"/>
        <end position="614"/>
    </location>
    <ligand>
        <name>ATP</name>
        <dbReference type="ChEBI" id="CHEBI:30616"/>
    </ligand>
</feature>
<dbReference type="PANTHER" id="PTHR11547">
    <property type="entry name" value="ARGININE OR CREATINE KINASE"/>
    <property type="match status" value="1"/>
</dbReference>
<evidence type="ECO:0000256" key="8">
    <source>
        <dbReference type="RuleBase" id="RU000505"/>
    </source>
</evidence>
<keyword evidence="12" id="KW-1185">Reference proteome</keyword>
<dbReference type="PANTHER" id="PTHR11547:SF38">
    <property type="entry name" value="ARGININE KINASE 1-RELATED"/>
    <property type="match status" value="1"/>
</dbReference>
<name>A0ABD0L606_9CAEN</name>
<dbReference type="Proteomes" id="UP001519460">
    <property type="component" value="Unassembled WGS sequence"/>
</dbReference>
<feature type="binding site" evidence="7">
    <location>
        <position position="131"/>
    </location>
    <ligand>
        <name>ATP</name>
        <dbReference type="ChEBI" id="CHEBI:30616"/>
    </ligand>
</feature>
<dbReference type="InterPro" id="IPR022414">
    <property type="entry name" value="ATP-guanido_PTrfase_cat"/>
</dbReference>
<evidence type="ECO:0000313" key="11">
    <source>
        <dbReference type="EMBL" id="KAK7494590.1"/>
    </source>
</evidence>
<feature type="non-terminal residue" evidence="11">
    <location>
        <position position="1"/>
    </location>
</feature>
<evidence type="ECO:0000259" key="9">
    <source>
        <dbReference type="PROSITE" id="PS51509"/>
    </source>
</evidence>
<proteinExistence type="inferred from homology"/>
<comment type="caution">
    <text evidence="7">Lacks conserved residue(s) required for the propagation of feature annotation.</text>
</comment>
<dbReference type="AlphaFoldDB" id="A0ABD0L606"/>
<dbReference type="InterPro" id="IPR022415">
    <property type="entry name" value="ATP-guanido_PTrfase_AS"/>
</dbReference>
<dbReference type="InterPro" id="IPR000749">
    <property type="entry name" value="ATP-guanido_PTrfase"/>
</dbReference>
<dbReference type="FunFam" id="3.30.590.10:FF:000006">
    <property type="entry name" value="Arginine kinase 1"/>
    <property type="match status" value="2"/>
</dbReference>
<keyword evidence="3 7" id="KW-0547">Nucleotide-binding</keyword>
<keyword evidence="2 7" id="KW-0808">Transferase</keyword>
<evidence type="ECO:0000256" key="2">
    <source>
        <dbReference type="ARBA" id="ARBA00022679"/>
    </source>
</evidence>
<feature type="binding site" evidence="7">
    <location>
        <begin position="581"/>
        <end position="585"/>
    </location>
    <ligand>
        <name>ATP</name>
        <dbReference type="ChEBI" id="CHEBI:30616"/>
    </ligand>
</feature>
<gene>
    <name evidence="11" type="ORF">BaRGS_00014243</name>
</gene>
<dbReference type="FunFam" id="1.10.135.10:FF:000003">
    <property type="entry name" value="Three-domain arginine kinase"/>
    <property type="match status" value="1"/>
</dbReference>
<evidence type="ECO:0000313" key="12">
    <source>
        <dbReference type="Proteomes" id="UP001519460"/>
    </source>
</evidence>
<comment type="caution">
    <text evidence="11">The sequence shown here is derived from an EMBL/GenBank/DDBJ whole genome shotgun (WGS) entry which is preliminary data.</text>
</comment>
<dbReference type="InterPro" id="IPR014746">
    <property type="entry name" value="Gln_synth/guanido_kin_cat_dom"/>
</dbReference>
<accession>A0ABD0L606</accession>
<evidence type="ECO:0000259" key="10">
    <source>
        <dbReference type="PROSITE" id="PS51510"/>
    </source>
</evidence>
<feature type="domain" description="Phosphagen kinase C-terminal" evidence="10">
    <location>
        <begin position="65"/>
        <end position="301"/>
    </location>
</feature>
<organism evidence="11 12">
    <name type="scientific">Batillaria attramentaria</name>
    <dbReference type="NCBI Taxonomy" id="370345"/>
    <lineage>
        <taxon>Eukaryota</taxon>
        <taxon>Metazoa</taxon>
        <taxon>Spiralia</taxon>
        <taxon>Lophotrochozoa</taxon>
        <taxon>Mollusca</taxon>
        <taxon>Gastropoda</taxon>
        <taxon>Caenogastropoda</taxon>
        <taxon>Sorbeoconcha</taxon>
        <taxon>Cerithioidea</taxon>
        <taxon>Batillariidae</taxon>
        <taxon>Batillaria</taxon>
    </lineage>
</organism>